<sequence>MSNSGGHLFGAYGMFWDPDGIAWNPGSGPSAWQLLGRRNHNSGSIRLCDFRRARGVYILFDEFRAVYVGLGRGQGGIGGRLKDHRTDKLAGTWSRFCWFSFDDVVEGGLDGWKVVHRREQPVPNTDETVIREVEALLITVLGARLQNQMKFLGAQRWEQVTESDAATIVERGVVDAKGFTFRPVHTY</sequence>
<name>A0ABV8KMF5_9ACTN</name>
<comment type="caution">
    <text evidence="1">The sequence shown here is derived from an EMBL/GenBank/DDBJ whole genome shotgun (WGS) entry which is preliminary data.</text>
</comment>
<evidence type="ECO:0000313" key="2">
    <source>
        <dbReference type="Proteomes" id="UP001595868"/>
    </source>
</evidence>
<proteinExistence type="predicted"/>
<organism evidence="1 2">
    <name type="scientific">Micromonospora zhanjiangensis</name>
    <dbReference type="NCBI Taxonomy" id="1522057"/>
    <lineage>
        <taxon>Bacteria</taxon>
        <taxon>Bacillati</taxon>
        <taxon>Actinomycetota</taxon>
        <taxon>Actinomycetes</taxon>
        <taxon>Micromonosporales</taxon>
        <taxon>Micromonosporaceae</taxon>
        <taxon>Micromonospora</taxon>
    </lineage>
</organism>
<accession>A0ABV8KMF5</accession>
<dbReference type="Proteomes" id="UP001595868">
    <property type="component" value="Unassembled WGS sequence"/>
</dbReference>
<gene>
    <name evidence="1" type="ORF">ACFOX0_15310</name>
</gene>
<reference evidence="2" key="1">
    <citation type="journal article" date="2019" name="Int. J. Syst. Evol. Microbiol.">
        <title>The Global Catalogue of Microorganisms (GCM) 10K type strain sequencing project: providing services to taxonomists for standard genome sequencing and annotation.</title>
        <authorList>
            <consortium name="The Broad Institute Genomics Platform"/>
            <consortium name="The Broad Institute Genome Sequencing Center for Infectious Disease"/>
            <person name="Wu L."/>
            <person name="Ma J."/>
        </authorList>
    </citation>
    <scope>NUCLEOTIDE SEQUENCE [LARGE SCALE GENOMIC DNA]</scope>
    <source>
        <strain evidence="2">2902at01</strain>
    </source>
</reference>
<protein>
    <recommendedName>
        <fullName evidence="3">GIY-YIG nuclease family protein</fullName>
    </recommendedName>
</protein>
<dbReference type="EMBL" id="JBHSBN010000009">
    <property type="protein sequence ID" value="MFC4107286.1"/>
    <property type="molecule type" value="Genomic_DNA"/>
</dbReference>
<keyword evidence="2" id="KW-1185">Reference proteome</keyword>
<evidence type="ECO:0008006" key="3">
    <source>
        <dbReference type="Google" id="ProtNLM"/>
    </source>
</evidence>
<dbReference type="RefSeq" id="WP_377546030.1">
    <property type="nucleotide sequence ID" value="NZ_JBHSBN010000009.1"/>
</dbReference>
<evidence type="ECO:0000313" key="1">
    <source>
        <dbReference type="EMBL" id="MFC4107286.1"/>
    </source>
</evidence>